<evidence type="ECO:0000256" key="2">
    <source>
        <dbReference type="ARBA" id="ARBA00022448"/>
    </source>
</evidence>
<dbReference type="GO" id="GO:0015035">
    <property type="term" value="F:protein-disulfide reductase activity"/>
    <property type="evidence" value="ECO:0007669"/>
    <property type="project" value="UniProtKB-UniRule"/>
</dbReference>
<dbReference type="GO" id="GO:0045454">
    <property type="term" value="P:cell redox homeostasis"/>
    <property type="evidence" value="ECO:0007669"/>
    <property type="project" value="TreeGrafter"/>
</dbReference>
<reference evidence="11 12" key="1">
    <citation type="submission" date="2016-11" db="EMBL/GenBank/DDBJ databases">
        <title>Draft Genome Sequences of Nine Cyanobacterial Strains from Diverse Habitats.</title>
        <authorList>
            <person name="Zhu T."/>
            <person name="Hou S."/>
            <person name="Lu X."/>
            <person name="Hess W.R."/>
        </authorList>
    </citation>
    <scope>NUCLEOTIDE SEQUENCE [LARGE SCALE GENOMIC DNA]</scope>
    <source>
        <strain evidence="11 12">5.2 s.c.1</strain>
    </source>
</reference>
<evidence type="ECO:0000256" key="3">
    <source>
        <dbReference type="ARBA" id="ARBA00022982"/>
    </source>
</evidence>
<dbReference type="InterPro" id="IPR005746">
    <property type="entry name" value="Thioredoxin"/>
</dbReference>
<dbReference type="CDD" id="cd02947">
    <property type="entry name" value="TRX_family"/>
    <property type="match status" value="1"/>
</dbReference>
<keyword evidence="12" id="KW-1185">Reference proteome</keyword>
<feature type="domain" description="Thioredoxin" evidence="10">
    <location>
        <begin position="1"/>
        <end position="107"/>
    </location>
</feature>
<dbReference type="STRING" id="247279.NIES1031_10855"/>
<dbReference type="GO" id="GO:0005829">
    <property type="term" value="C:cytosol"/>
    <property type="evidence" value="ECO:0007669"/>
    <property type="project" value="TreeGrafter"/>
</dbReference>
<dbReference type="NCBIfam" id="TIGR01068">
    <property type="entry name" value="thioredoxin"/>
    <property type="match status" value="1"/>
</dbReference>
<dbReference type="Pfam" id="PF00085">
    <property type="entry name" value="Thioredoxin"/>
    <property type="match status" value="1"/>
</dbReference>
<protein>
    <recommendedName>
        <fullName evidence="6 7">Thioredoxin</fullName>
    </recommendedName>
</protein>
<feature type="disulfide bond" description="Redox-active" evidence="9">
    <location>
        <begin position="31"/>
        <end position="34"/>
    </location>
</feature>
<evidence type="ECO:0000256" key="7">
    <source>
        <dbReference type="PIRNR" id="PIRNR000077"/>
    </source>
</evidence>
<organism evidence="11 12">
    <name type="scientific">Chroogloeocystis siderophila 5.2 s.c.1</name>
    <dbReference type="NCBI Taxonomy" id="247279"/>
    <lineage>
        <taxon>Bacteria</taxon>
        <taxon>Bacillati</taxon>
        <taxon>Cyanobacteriota</taxon>
        <taxon>Cyanophyceae</taxon>
        <taxon>Oscillatoriophycideae</taxon>
        <taxon>Chroococcales</taxon>
        <taxon>Chroococcaceae</taxon>
        <taxon>Chroogloeocystis</taxon>
    </lineage>
</organism>
<evidence type="ECO:0000256" key="8">
    <source>
        <dbReference type="PIRSR" id="PIRSR000077-1"/>
    </source>
</evidence>
<gene>
    <name evidence="11" type="ORF">NIES1031_10855</name>
</gene>
<name>A0A1U7HSB4_9CHRO</name>
<sequence>MQIDTAEVERFIQEVNESELPVLVDFWAPGCQPCEMLSPIVDKIATQYSDHLKLIKINVEKSFSIPMHYNLDCFPTLLMFNAGQVVEKIVGTVPEAVLMKVIRKHLAT</sequence>
<evidence type="ECO:0000259" key="10">
    <source>
        <dbReference type="PROSITE" id="PS51352"/>
    </source>
</evidence>
<evidence type="ECO:0000256" key="4">
    <source>
        <dbReference type="ARBA" id="ARBA00023157"/>
    </source>
</evidence>
<keyword evidence="4 9" id="KW-1015">Disulfide bond</keyword>
<dbReference type="Gene3D" id="3.40.30.10">
    <property type="entry name" value="Glutaredoxin"/>
    <property type="match status" value="1"/>
</dbReference>
<dbReference type="AlphaFoldDB" id="A0A1U7HSB4"/>
<feature type="site" description="Contributes to redox potential value" evidence="8">
    <location>
        <position position="32"/>
    </location>
</feature>
<dbReference type="PIRSF" id="PIRSF000077">
    <property type="entry name" value="Thioredoxin"/>
    <property type="match status" value="1"/>
</dbReference>
<keyword evidence="2" id="KW-0813">Transport</keyword>
<dbReference type="PROSITE" id="PS51352">
    <property type="entry name" value="THIOREDOXIN_2"/>
    <property type="match status" value="1"/>
</dbReference>
<evidence type="ECO:0000256" key="5">
    <source>
        <dbReference type="ARBA" id="ARBA00023284"/>
    </source>
</evidence>
<evidence type="ECO:0000313" key="12">
    <source>
        <dbReference type="Proteomes" id="UP000185984"/>
    </source>
</evidence>
<accession>A0A1U7HSB4</accession>
<evidence type="ECO:0000256" key="1">
    <source>
        <dbReference type="ARBA" id="ARBA00008987"/>
    </source>
</evidence>
<dbReference type="InterPro" id="IPR036249">
    <property type="entry name" value="Thioredoxin-like_sf"/>
</dbReference>
<feature type="active site" description="Nucleophile" evidence="8">
    <location>
        <position position="31"/>
    </location>
</feature>
<dbReference type="PANTHER" id="PTHR45663">
    <property type="entry name" value="GEO12009P1"/>
    <property type="match status" value="1"/>
</dbReference>
<feature type="site" description="Contributes to redox potential value" evidence="8">
    <location>
        <position position="33"/>
    </location>
</feature>
<dbReference type="SUPFAM" id="SSF52833">
    <property type="entry name" value="Thioredoxin-like"/>
    <property type="match status" value="1"/>
</dbReference>
<feature type="active site" description="Nucleophile" evidence="8">
    <location>
        <position position="34"/>
    </location>
</feature>
<dbReference type="PANTHER" id="PTHR45663:SF11">
    <property type="entry name" value="GEO12009P1"/>
    <property type="match status" value="1"/>
</dbReference>
<dbReference type="InterPro" id="IPR013766">
    <property type="entry name" value="Thioredoxin_domain"/>
</dbReference>
<feature type="site" description="Deprotonates C-terminal active site Cys" evidence="8">
    <location>
        <position position="25"/>
    </location>
</feature>
<comment type="caution">
    <text evidence="11">The sequence shown here is derived from an EMBL/GenBank/DDBJ whole genome shotgun (WGS) entry which is preliminary data.</text>
</comment>
<evidence type="ECO:0000256" key="6">
    <source>
        <dbReference type="NCBIfam" id="TIGR01068"/>
    </source>
</evidence>
<evidence type="ECO:0000313" key="11">
    <source>
        <dbReference type="EMBL" id="OKH26449.1"/>
    </source>
</evidence>
<dbReference type="EMBL" id="MRCC01000008">
    <property type="protein sequence ID" value="OKH26449.1"/>
    <property type="molecule type" value="Genomic_DNA"/>
</dbReference>
<dbReference type="Proteomes" id="UP000185984">
    <property type="component" value="Unassembled WGS sequence"/>
</dbReference>
<evidence type="ECO:0000256" key="9">
    <source>
        <dbReference type="PIRSR" id="PIRSR000077-4"/>
    </source>
</evidence>
<keyword evidence="5 9" id="KW-0676">Redox-active center</keyword>
<proteinExistence type="inferred from homology"/>
<keyword evidence="3" id="KW-0249">Electron transport</keyword>
<comment type="similarity">
    <text evidence="1 7">Belongs to the thioredoxin family.</text>
</comment>